<feature type="compositionally biased region" description="Polar residues" evidence="1">
    <location>
        <begin position="56"/>
        <end position="67"/>
    </location>
</feature>
<dbReference type="InterPro" id="IPR036770">
    <property type="entry name" value="Ankyrin_rpt-contain_sf"/>
</dbReference>
<organism evidence="2 3">
    <name type="scientific">Blyttiomyces helicus</name>
    <dbReference type="NCBI Taxonomy" id="388810"/>
    <lineage>
        <taxon>Eukaryota</taxon>
        <taxon>Fungi</taxon>
        <taxon>Fungi incertae sedis</taxon>
        <taxon>Chytridiomycota</taxon>
        <taxon>Chytridiomycota incertae sedis</taxon>
        <taxon>Chytridiomycetes</taxon>
        <taxon>Chytridiomycetes incertae sedis</taxon>
        <taxon>Blyttiomyces</taxon>
    </lineage>
</organism>
<dbReference type="PANTHER" id="PTHR46586:SF3">
    <property type="entry name" value="ANKYRIN REPEAT-CONTAINING PROTEIN"/>
    <property type="match status" value="1"/>
</dbReference>
<gene>
    <name evidence="2" type="ORF">BDK51DRAFT_40868</name>
</gene>
<evidence type="ECO:0000313" key="2">
    <source>
        <dbReference type="EMBL" id="RKO89405.1"/>
    </source>
</evidence>
<feature type="region of interest" description="Disordered" evidence="1">
    <location>
        <begin position="13"/>
        <end position="74"/>
    </location>
</feature>
<protein>
    <submittedName>
        <fullName evidence="2">Uncharacterized protein</fullName>
    </submittedName>
</protein>
<dbReference type="InterPro" id="IPR052050">
    <property type="entry name" value="SecEffector_AnkRepeat"/>
</dbReference>
<accession>A0A4P9WCM2</accession>
<reference evidence="3" key="1">
    <citation type="journal article" date="2018" name="Nat. Microbiol.">
        <title>Leveraging single-cell genomics to expand the fungal tree of life.</title>
        <authorList>
            <person name="Ahrendt S.R."/>
            <person name="Quandt C.A."/>
            <person name="Ciobanu D."/>
            <person name="Clum A."/>
            <person name="Salamov A."/>
            <person name="Andreopoulos B."/>
            <person name="Cheng J.F."/>
            <person name="Woyke T."/>
            <person name="Pelin A."/>
            <person name="Henrissat B."/>
            <person name="Reynolds N.K."/>
            <person name="Benny G.L."/>
            <person name="Smith M.E."/>
            <person name="James T.Y."/>
            <person name="Grigoriev I.V."/>
        </authorList>
    </citation>
    <scope>NUCLEOTIDE SEQUENCE [LARGE SCALE GENOMIC DNA]</scope>
</reference>
<proteinExistence type="predicted"/>
<keyword evidence="3" id="KW-1185">Reference proteome</keyword>
<dbReference type="Proteomes" id="UP000269721">
    <property type="component" value="Unassembled WGS sequence"/>
</dbReference>
<dbReference type="AlphaFoldDB" id="A0A4P9WCM2"/>
<evidence type="ECO:0000256" key="1">
    <source>
        <dbReference type="SAM" id="MobiDB-lite"/>
    </source>
</evidence>
<dbReference type="OrthoDB" id="60283at2759"/>
<sequence>MFLDYEEDLARTHGTLPPAKIMPSRPPEGGVSPGPEGGCAMPQVPNQAPALLITGTPDQDANAQSATDGAKWPELQGLGSQVVLTVQDRGNEIRASQVPNRCGGKRTRSGFGEVPIKVTRAKIVREAILISGQSQRSWRGSSGLSLHGIALVRLQRPARDLRVGRTVARCSHCSECRAEAGSGTMERANLAHPLYRRSSLMPLGLRLPPPASKSYQMTMPLALIPSSACPALPPESPSLTTPRCLPELPVELIDKILESLPIRHAIILQRTYAIRRDLRSRDIRPNLQRAFHSLDLPALKYLISHCPNWVRITDGATVQMGQCGARVRLVDHAAEHGRRDVLTFLASLGLDLGFSSLTLERAAGSGSIRTVRFLRKRLHAECVPKDGAMDMAAIAGNVSIVRFLHERCGVPCVASAIIWAAALGRMDVLKYLYPRRTQEVVVGSLTVAARCGRFAAMVYLHDQGTPLTPEVLDEAAGSGHWKSVMYLHEIGAECTAAAMDGAAGSGSLNIVRFLHRDRSEGCTTAAIDNAAGGGHLDIITFLQKTRNEGCTAQALINAARHGHSHVVDHLLATAAATFPPTSIERALHLAATESGCLPIVRTLHALRAPGSLFPILACLQSAEKGFVSVLKFFLEEVPPFLTVATRAVVADTLLRSPRSESFQPEMQAYLQSLAGPGGGGAM</sequence>
<name>A0A4P9WCM2_9FUNG</name>
<dbReference type="Gene3D" id="1.25.40.20">
    <property type="entry name" value="Ankyrin repeat-containing domain"/>
    <property type="match status" value="2"/>
</dbReference>
<dbReference type="SUPFAM" id="SSF48403">
    <property type="entry name" value="Ankyrin repeat"/>
    <property type="match status" value="1"/>
</dbReference>
<dbReference type="PANTHER" id="PTHR46586">
    <property type="entry name" value="ANKYRIN REPEAT-CONTAINING PROTEIN"/>
    <property type="match status" value="1"/>
</dbReference>
<dbReference type="EMBL" id="KZ996111">
    <property type="protein sequence ID" value="RKO89405.1"/>
    <property type="molecule type" value="Genomic_DNA"/>
</dbReference>
<evidence type="ECO:0000313" key="3">
    <source>
        <dbReference type="Proteomes" id="UP000269721"/>
    </source>
</evidence>